<dbReference type="PANTHER" id="PTHR47372">
    <property type="entry name" value="DAUER UP-REGULATED-RELATED"/>
    <property type="match status" value="1"/>
</dbReference>
<dbReference type="PANTHER" id="PTHR47372:SF11">
    <property type="entry name" value="RE19971P"/>
    <property type="match status" value="1"/>
</dbReference>
<evidence type="ECO:0000256" key="1">
    <source>
        <dbReference type="SAM" id="Phobius"/>
    </source>
</evidence>
<evidence type="ECO:0000313" key="3">
    <source>
        <dbReference type="WBParaSite" id="PTRK_0000222400.1"/>
    </source>
</evidence>
<keyword evidence="1" id="KW-0472">Membrane</keyword>
<accession>A0A0N4Z5C2</accession>
<sequence>MKRRKRKKKLCGLNVISKRDTETVSDHAGKALDEAGKALGGFASSVKDATANTLNEAGETISGAASSVVDGTKNVANKVGETVSNAASSVKDGVVTGGEKVIEGAKGLGDSAVSGLNKAGEAITGAATSVKDTVVSGGEKVIEGAKEFGASAGESLSETAGSVVDGTKNVAGKVGETITGAASSLKEGVVTGGEKVFEGAKGLGASAGETISETAGSVVDGTKNLASGAVEGVGKGLGSIGGVFNDASDKLEAAAGSIAHDGKMSSIPPGEVKCYICNSNYKDQGDCVNSDENVLQKYIKKCKKLTEGSVKGEDAVACRKVRQKVGDEEEIISRECAYSLDDMGTKRRTGSIGVILYTTTCISEDNNKPCNSSSRLYFFAFLPALIYLITYFFN</sequence>
<organism evidence="2 3">
    <name type="scientific">Parastrongyloides trichosuri</name>
    <name type="common">Possum-specific nematode worm</name>
    <dbReference type="NCBI Taxonomy" id="131310"/>
    <lineage>
        <taxon>Eukaryota</taxon>
        <taxon>Metazoa</taxon>
        <taxon>Ecdysozoa</taxon>
        <taxon>Nematoda</taxon>
        <taxon>Chromadorea</taxon>
        <taxon>Rhabditida</taxon>
        <taxon>Tylenchina</taxon>
        <taxon>Panagrolaimomorpha</taxon>
        <taxon>Strongyloidoidea</taxon>
        <taxon>Strongyloididae</taxon>
        <taxon>Parastrongyloides</taxon>
    </lineage>
</organism>
<dbReference type="Gene3D" id="1.20.120.20">
    <property type="entry name" value="Apolipoprotein"/>
    <property type="match status" value="2"/>
</dbReference>
<keyword evidence="1" id="KW-1133">Transmembrane helix</keyword>
<keyword evidence="1" id="KW-0812">Transmembrane</keyword>
<protein>
    <submittedName>
        <fullName evidence="3">Suprabasin</fullName>
    </submittedName>
</protein>
<feature type="transmembrane region" description="Helical" evidence="1">
    <location>
        <begin position="376"/>
        <end position="393"/>
    </location>
</feature>
<evidence type="ECO:0000313" key="2">
    <source>
        <dbReference type="Proteomes" id="UP000038045"/>
    </source>
</evidence>
<dbReference type="STRING" id="131310.A0A0N4Z5C2"/>
<proteinExistence type="predicted"/>
<dbReference type="AlphaFoldDB" id="A0A0N4Z5C2"/>
<reference evidence="3" key="1">
    <citation type="submission" date="2017-02" db="UniProtKB">
        <authorList>
            <consortium name="WormBaseParasite"/>
        </authorList>
    </citation>
    <scope>IDENTIFICATION</scope>
</reference>
<keyword evidence="2" id="KW-1185">Reference proteome</keyword>
<dbReference type="Proteomes" id="UP000038045">
    <property type="component" value="Unplaced"/>
</dbReference>
<name>A0A0N4Z5C2_PARTI</name>
<dbReference type="WBParaSite" id="PTRK_0000222400.1">
    <property type="protein sequence ID" value="PTRK_0000222400.1"/>
    <property type="gene ID" value="PTRK_0000222400"/>
</dbReference>